<name>A0ABW5LLK1_9FLAO</name>
<keyword evidence="3" id="KW-1185">Reference proteome</keyword>
<accession>A0ABW5LLK1</accession>
<feature type="signal peptide" evidence="1">
    <location>
        <begin position="1"/>
        <end position="19"/>
    </location>
</feature>
<evidence type="ECO:0008006" key="4">
    <source>
        <dbReference type="Google" id="ProtNLM"/>
    </source>
</evidence>
<evidence type="ECO:0000313" key="3">
    <source>
        <dbReference type="Proteomes" id="UP001597319"/>
    </source>
</evidence>
<sequence length="272" mass="31091">MKKWIIMGMGILGIFSLTAFTSESHPEQIQDISEFNEIIATINKNTTEKELEDLKTFFSENGIELIIEKIEFNDQNEITSLSVILKKGNAKSKYSSSSTEPISDVELGYKNGNLYITNSGMFDINSWRNQIGFNTRNFDMDSILKNKNFRFDFDFDQEGDSIFFNGKHFDMGKLKDQIMNSFDFEEDENGNFIFNGQQFPSHFSKTKKYSFVDDPDIDKLIIIDGKESDFKTLDQLAKSDKLEEVDFLKSTTAISIYGDKAKDGAIIATTKK</sequence>
<organism evidence="2 3">
    <name type="scientific">Aquimarina rubra</name>
    <dbReference type="NCBI Taxonomy" id="1920033"/>
    <lineage>
        <taxon>Bacteria</taxon>
        <taxon>Pseudomonadati</taxon>
        <taxon>Bacteroidota</taxon>
        <taxon>Flavobacteriia</taxon>
        <taxon>Flavobacteriales</taxon>
        <taxon>Flavobacteriaceae</taxon>
        <taxon>Aquimarina</taxon>
    </lineage>
</organism>
<evidence type="ECO:0000313" key="2">
    <source>
        <dbReference type="EMBL" id="MFD2565156.1"/>
    </source>
</evidence>
<protein>
    <recommendedName>
        <fullName evidence="4">TonB-dependent receptor plug domain-containing protein</fullName>
    </recommendedName>
</protein>
<dbReference type="Proteomes" id="UP001597319">
    <property type="component" value="Unassembled WGS sequence"/>
</dbReference>
<evidence type="ECO:0000256" key="1">
    <source>
        <dbReference type="SAM" id="SignalP"/>
    </source>
</evidence>
<reference evidence="3" key="1">
    <citation type="journal article" date="2019" name="Int. J. Syst. Evol. Microbiol.">
        <title>The Global Catalogue of Microorganisms (GCM) 10K type strain sequencing project: providing services to taxonomists for standard genome sequencing and annotation.</title>
        <authorList>
            <consortium name="The Broad Institute Genomics Platform"/>
            <consortium name="The Broad Institute Genome Sequencing Center for Infectious Disease"/>
            <person name="Wu L."/>
            <person name="Ma J."/>
        </authorList>
    </citation>
    <scope>NUCLEOTIDE SEQUENCE [LARGE SCALE GENOMIC DNA]</scope>
    <source>
        <strain evidence="3">KCTC 52274</strain>
    </source>
</reference>
<gene>
    <name evidence="2" type="ORF">ACFSR1_20930</name>
</gene>
<comment type="caution">
    <text evidence="2">The sequence shown here is derived from an EMBL/GenBank/DDBJ whole genome shotgun (WGS) entry which is preliminary data.</text>
</comment>
<keyword evidence="1" id="KW-0732">Signal</keyword>
<dbReference type="RefSeq" id="WP_378294984.1">
    <property type="nucleotide sequence ID" value="NZ_JBHULE010000035.1"/>
</dbReference>
<proteinExistence type="predicted"/>
<dbReference type="EMBL" id="JBHULE010000035">
    <property type="protein sequence ID" value="MFD2565156.1"/>
    <property type="molecule type" value="Genomic_DNA"/>
</dbReference>
<feature type="chain" id="PRO_5046047843" description="TonB-dependent receptor plug domain-containing protein" evidence="1">
    <location>
        <begin position="20"/>
        <end position="272"/>
    </location>
</feature>